<dbReference type="InterPro" id="IPR051446">
    <property type="entry name" value="HTH_trans_reg/aminotransferase"/>
</dbReference>
<dbReference type="SUPFAM" id="SSF53383">
    <property type="entry name" value="PLP-dependent transferases"/>
    <property type="match status" value="1"/>
</dbReference>
<keyword evidence="8" id="KW-1185">Reference proteome</keyword>
<name>A0A7Z0IIX9_9MICO</name>
<evidence type="ECO:0000256" key="2">
    <source>
        <dbReference type="ARBA" id="ARBA00022898"/>
    </source>
</evidence>
<keyword evidence="2" id="KW-0663">Pyridoxal phosphate</keyword>
<dbReference type="GO" id="GO:0030170">
    <property type="term" value="F:pyridoxal phosphate binding"/>
    <property type="evidence" value="ECO:0007669"/>
    <property type="project" value="InterPro"/>
</dbReference>
<keyword evidence="4 7" id="KW-0238">DNA-binding</keyword>
<reference evidence="7 8" key="1">
    <citation type="submission" date="2020-07" db="EMBL/GenBank/DDBJ databases">
        <title>Sequencing the genomes of 1000 actinobacteria strains.</title>
        <authorList>
            <person name="Klenk H.-P."/>
        </authorList>
    </citation>
    <scope>NUCLEOTIDE SEQUENCE [LARGE SCALE GENOMIC DNA]</scope>
    <source>
        <strain evidence="7 8">DSM 26341</strain>
    </source>
</reference>
<evidence type="ECO:0000256" key="1">
    <source>
        <dbReference type="ARBA" id="ARBA00005384"/>
    </source>
</evidence>
<comment type="similarity">
    <text evidence="1">In the C-terminal section; belongs to the class-I pyridoxal-phosphate-dependent aminotransferase family.</text>
</comment>
<dbReference type="InterPro" id="IPR000524">
    <property type="entry name" value="Tscrpt_reg_HTH_GntR"/>
</dbReference>
<accession>A0A7Z0IIX9</accession>
<evidence type="ECO:0000256" key="4">
    <source>
        <dbReference type="ARBA" id="ARBA00023125"/>
    </source>
</evidence>
<dbReference type="InterPro" id="IPR036388">
    <property type="entry name" value="WH-like_DNA-bd_sf"/>
</dbReference>
<dbReference type="PRINTS" id="PR00035">
    <property type="entry name" value="HTHGNTR"/>
</dbReference>
<dbReference type="PANTHER" id="PTHR46577:SF1">
    <property type="entry name" value="HTH-TYPE TRANSCRIPTIONAL REGULATORY PROTEIN GABR"/>
    <property type="match status" value="1"/>
</dbReference>
<dbReference type="CDD" id="cd00609">
    <property type="entry name" value="AAT_like"/>
    <property type="match status" value="1"/>
</dbReference>
<dbReference type="Gene3D" id="3.40.640.10">
    <property type="entry name" value="Type I PLP-dependent aspartate aminotransferase-like (Major domain)"/>
    <property type="match status" value="1"/>
</dbReference>
<dbReference type="Pfam" id="PF00155">
    <property type="entry name" value="Aminotran_1_2"/>
    <property type="match status" value="1"/>
</dbReference>
<dbReference type="InterPro" id="IPR015424">
    <property type="entry name" value="PyrdxlP-dep_Trfase"/>
</dbReference>
<dbReference type="GO" id="GO:0003700">
    <property type="term" value="F:DNA-binding transcription factor activity"/>
    <property type="evidence" value="ECO:0007669"/>
    <property type="project" value="InterPro"/>
</dbReference>
<evidence type="ECO:0000259" key="6">
    <source>
        <dbReference type="PROSITE" id="PS50949"/>
    </source>
</evidence>
<protein>
    <submittedName>
        <fullName evidence="7">DNA-binding transcriptional MocR family regulator</fullName>
    </submittedName>
</protein>
<dbReference type="PANTHER" id="PTHR46577">
    <property type="entry name" value="HTH-TYPE TRANSCRIPTIONAL REGULATORY PROTEIN GABR"/>
    <property type="match status" value="1"/>
</dbReference>
<comment type="caution">
    <text evidence="7">The sequence shown here is derived from an EMBL/GenBank/DDBJ whole genome shotgun (WGS) entry which is preliminary data.</text>
</comment>
<dbReference type="SMART" id="SM00345">
    <property type="entry name" value="HTH_GNTR"/>
    <property type="match status" value="1"/>
</dbReference>
<evidence type="ECO:0000313" key="7">
    <source>
        <dbReference type="EMBL" id="NYI68929.1"/>
    </source>
</evidence>
<dbReference type="EMBL" id="JACBZP010000001">
    <property type="protein sequence ID" value="NYI68929.1"/>
    <property type="molecule type" value="Genomic_DNA"/>
</dbReference>
<organism evidence="7 8">
    <name type="scientific">Spelaeicoccus albus</name>
    <dbReference type="NCBI Taxonomy" id="1280376"/>
    <lineage>
        <taxon>Bacteria</taxon>
        <taxon>Bacillati</taxon>
        <taxon>Actinomycetota</taxon>
        <taxon>Actinomycetes</taxon>
        <taxon>Micrococcales</taxon>
        <taxon>Brevibacteriaceae</taxon>
        <taxon>Spelaeicoccus</taxon>
    </lineage>
</organism>
<feature type="domain" description="HTH gntR-type" evidence="6">
    <location>
        <begin position="25"/>
        <end position="93"/>
    </location>
</feature>
<keyword evidence="3" id="KW-0805">Transcription regulation</keyword>
<dbReference type="SUPFAM" id="SSF46785">
    <property type="entry name" value="Winged helix' DNA-binding domain"/>
    <property type="match status" value="1"/>
</dbReference>
<dbReference type="RefSeq" id="WP_179429200.1">
    <property type="nucleotide sequence ID" value="NZ_JACBZP010000001.1"/>
</dbReference>
<dbReference type="Gene3D" id="1.10.10.10">
    <property type="entry name" value="Winged helix-like DNA-binding domain superfamily/Winged helix DNA-binding domain"/>
    <property type="match status" value="1"/>
</dbReference>
<dbReference type="AlphaFoldDB" id="A0A7Z0IIX9"/>
<keyword evidence="5" id="KW-0804">Transcription</keyword>
<evidence type="ECO:0000256" key="5">
    <source>
        <dbReference type="ARBA" id="ARBA00023163"/>
    </source>
</evidence>
<proteinExistence type="inferred from homology"/>
<dbReference type="PROSITE" id="PS50949">
    <property type="entry name" value="HTH_GNTR"/>
    <property type="match status" value="1"/>
</dbReference>
<dbReference type="CDD" id="cd07377">
    <property type="entry name" value="WHTH_GntR"/>
    <property type="match status" value="1"/>
</dbReference>
<dbReference type="InterPro" id="IPR015421">
    <property type="entry name" value="PyrdxlP-dep_Trfase_major"/>
</dbReference>
<dbReference type="InterPro" id="IPR004839">
    <property type="entry name" value="Aminotransferase_I/II_large"/>
</dbReference>
<evidence type="ECO:0000256" key="3">
    <source>
        <dbReference type="ARBA" id="ARBA00023015"/>
    </source>
</evidence>
<gene>
    <name evidence="7" type="ORF">BJY26_003235</name>
</gene>
<dbReference type="Proteomes" id="UP000539111">
    <property type="component" value="Unassembled WGS sequence"/>
</dbReference>
<dbReference type="GO" id="GO:0003677">
    <property type="term" value="F:DNA binding"/>
    <property type="evidence" value="ECO:0007669"/>
    <property type="project" value="UniProtKB-KW"/>
</dbReference>
<dbReference type="InterPro" id="IPR036390">
    <property type="entry name" value="WH_DNA-bd_sf"/>
</dbReference>
<evidence type="ECO:0000313" key="8">
    <source>
        <dbReference type="Proteomes" id="UP000539111"/>
    </source>
</evidence>
<sequence length="477" mass="51817">MAQRIGARQLVTLLDGWRAPDTQHSPAYRRLADRIKLLVLDGRLSVGAPLPAERELAARLETSRTTVTGAYNHLRDLGYVQRRQGSGSFTRLPHGGDAELPDRPSQIDFTSAATPASPGLHAATQQALDMFPEYLAGTGYDLRGIPELREAVAARYTDRGLPTAAGNIVVTVGAQHASGLLMRMFGGPGRHILVESPGFPQSFDAARMSGARLVTTPVSADGWDAEDLLRTIRTAKPALAYVMPDFHNPTGACMPADLRTAFTRAAADAGTIVIADETTAELAIDERQQFLPLAAYGPAILLGSVGKTMWGGLRVGWIRADSARVSQILQARPAADLGTPILEQLICTVLLRDYRPVLDDMRLRLRASRDLVVAELGRRFPSWTVPRVRGGHTVWARLDRPVSSQLAIRALENGLRIPPGPRFGLDGAFERFVRVPITFDTDTTLRALDLLETSWHQVLGSSAAPCRKVPDDESLVI</sequence>
<dbReference type="Pfam" id="PF00392">
    <property type="entry name" value="GntR"/>
    <property type="match status" value="1"/>
</dbReference>